<accession>A0ABX2D917</accession>
<dbReference type="PANTHER" id="PTHR43065:SF50">
    <property type="entry name" value="HISTIDINE KINASE"/>
    <property type="match status" value="1"/>
</dbReference>
<dbReference type="InterPro" id="IPR011006">
    <property type="entry name" value="CheY-like_superfamily"/>
</dbReference>
<keyword evidence="6" id="KW-0175">Coiled coil</keyword>
<evidence type="ECO:0000256" key="5">
    <source>
        <dbReference type="PROSITE-ProRule" id="PRU00169"/>
    </source>
</evidence>
<proteinExistence type="predicted"/>
<evidence type="ECO:0000313" key="10">
    <source>
        <dbReference type="Proteomes" id="UP000702425"/>
    </source>
</evidence>
<feature type="modified residue" description="4-aspartylphosphate" evidence="5">
    <location>
        <position position="58"/>
    </location>
</feature>
<comment type="caution">
    <text evidence="9">The sequence shown here is derived from an EMBL/GenBank/DDBJ whole genome shotgun (WGS) entry which is preliminary data.</text>
</comment>
<dbReference type="SUPFAM" id="SSF55874">
    <property type="entry name" value="ATPase domain of HSP90 chaperone/DNA topoisomerase II/histidine kinase"/>
    <property type="match status" value="1"/>
</dbReference>
<protein>
    <recommendedName>
        <fullName evidence="2">histidine kinase</fullName>
        <ecNumber evidence="2">2.7.13.3</ecNumber>
    </recommendedName>
</protein>
<reference evidence="9 10" key="1">
    <citation type="journal article" date="2020" name="Sci. Rep.">
        <title>A novel cyanobacterial geosmin producer, revising GeoA distribution and dispersion patterns in Bacteria.</title>
        <authorList>
            <person name="Churro C."/>
            <person name="Semedo-Aguiar A.P."/>
            <person name="Silva A.D."/>
            <person name="Pereira-Leal J.B."/>
            <person name="Leite R.B."/>
        </authorList>
    </citation>
    <scope>NUCLEOTIDE SEQUENCE [LARGE SCALE GENOMIC DNA]</scope>
    <source>
        <strain evidence="9 10">IPMA8</strain>
    </source>
</reference>
<dbReference type="InterPro" id="IPR036890">
    <property type="entry name" value="HATPase_C_sf"/>
</dbReference>
<evidence type="ECO:0000256" key="2">
    <source>
        <dbReference type="ARBA" id="ARBA00012438"/>
    </source>
</evidence>
<evidence type="ECO:0000256" key="3">
    <source>
        <dbReference type="ARBA" id="ARBA00022777"/>
    </source>
</evidence>
<dbReference type="SUPFAM" id="SSF52172">
    <property type="entry name" value="CheY-like"/>
    <property type="match status" value="1"/>
</dbReference>
<feature type="domain" description="Histidine kinase" evidence="7">
    <location>
        <begin position="178"/>
        <end position="437"/>
    </location>
</feature>
<evidence type="ECO:0000313" key="9">
    <source>
        <dbReference type="EMBL" id="NQE38293.1"/>
    </source>
</evidence>
<evidence type="ECO:0000256" key="4">
    <source>
        <dbReference type="ARBA" id="ARBA00023012"/>
    </source>
</evidence>
<keyword evidence="5" id="KW-0597">Phosphoprotein</keyword>
<dbReference type="PROSITE" id="PS50110">
    <property type="entry name" value="RESPONSE_REGULATORY"/>
    <property type="match status" value="1"/>
</dbReference>
<evidence type="ECO:0000259" key="7">
    <source>
        <dbReference type="PROSITE" id="PS50109"/>
    </source>
</evidence>
<gene>
    <name evidence="9" type="primary">kinE_12</name>
    <name evidence="9" type="ORF">E5S67_06078</name>
</gene>
<keyword evidence="3 9" id="KW-0418">Kinase</keyword>
<dbReference type="CDD" id="cd17536">
    <property type="entry name" value="REC_YesN-like"/>
    <property type="match status" value="1"/>
</dbReference>
<dbReference type="SUPFAM" id="SSF47384">
    <property type="entry name" value="Homodimeric domain of signal transducing histidine kinase"/>
    <property type="match status" value="1"/>
</dbReference>
<dbReference type="PANTHER" id="PTHR43065">
    <property type="entry name" value="SENSOR HISTIDINE KINASE"/>
    <property type="match status" value="1"/>
</dbReference>
<dbReference type="PRINTS" id="PR00344">
    <property type="entry name" value="BCTRLSENSOR"/>
</dbReference>
<dbReference type="Pfam" id="PF02518">
    <property type="entry name" value="HATPase_c"/>
    <property type="match status" value="1"/>
</dbReference>
<keyword evidence="9" id="KW-0808">Transferase</keyword>
<dbReference type="InterPro" id="IPR003594">
    <property type="entry name" value="HATPase_dom"/>
</dbReference>
<dbReference type="RefSeq" id="WP_172192930.1">
    <property type="nucleotide sequence ID" value="NZ_CAWPPK010000114.1"/>
</dbReference>
<keyword evidence="4" id="KW-0902">Two-component regulatory system</keyword>
<evidence type="ECO:0000259" key="8">
    <source>
        <dbReference type="PROSITE" id="PS50110"/>
    </source>
</evidence>
<dbReference type="SMART" id="SM00387">
    <property type="entry name" value="HATPase_c"/>
    <property type="match status" value="1"/>
</dbReference>
<dbReference type="InterPro" id="IPR036097">
    <property type="entry name" value="HisK_dim/P_sf"/>
</dbReference>
<dbReference type="InterPro" id="IPR001789">
    <property type="entry name" value="Sig_transdc_resp-reg_receiver"/>
</dbReference>
<organism evidence="9 10">
    <name type="scientific">Microcoleus asticus IPMA8</name>
    <dbReference type="NCBI Taxonomy" id="2563858"/>
    <lineage>
        <taxon>Bacteria</taxon>
        <taxon>Bacillati</taxon>
        <taxon>Cyanobacteriota</taxon>
        <taxon>Cyanophyceae</taxon>
        <taxon>Oscillatoriophycideae</taxon>
        <taxon>Oscillatoriales</taxon>
        <taxon>Microcoleaceae</taxon>
        <taxon>Microcoleus</taxon>
        <taxon>Microcoleus asticus</taxon>
    </lineage>
</organism>
<dbReference type="EC" id="2.7.13.3" evidence="2"/>
<dbReference type="GO" id="GO:0004673">
    <property type="term" value="F:protein histidine kinase activity"/>
    <property type="evidence" value="ECO:0007669"/>
    <property type="project" value="UniProtKB-EC"/>
</dbReference>
<sequence length="445" mass="50437">MSAKILFVDDEKNLEYLISQVFRKNIRTEGWQIFFASNGVEALEKLKEHPDLDIVLTDLNMPEMDGMTLLSRLNQIDLPLKTIVISAYGDMENIRNAMNLGAFDFLTKPIDLEDLKITINKTLRDVQHLKENQRLRESEARAREQAQDLQQGLQELKKTQAQLIQTAKMSSLGQLVAGIAHEINNPASFIYGNISHVSDYIHNLTHLLNLYQQQYHPPTSEIEAEIKAIDLEFMIADLSQILASMKCGVNRIQKIVLSLRNFSRLDEANIKSVDIHEGIKSSLLILDNRLQTTKVRPEIQVFEEYSHLPLVECYAGELNQVFINILSNAIDALNEYNKQRSLDQISDLQSAITIRTVLLEKNSRVVIQIRDNGLGMTADVKDRIYEPFFTTKPLGQGTGLGLYISYQIIVEKHGGTLKCVSEVGEGAEFWIELPITQTKAELDLS</sequence>
<feature type="coiled-coil region" evidence="6">
    <location>
        <begin position="112"/>
        <end position="166"/>
    </location>
</feature>
<name>A0ABX2D917_9CYAN</name>
<dbReference type="Gene3D" id="3.40.50.2300">
    <property type="match status" value="1"/>
</dbReference>
<dbReference type="Gene3D" id="1.10.287.130">
    <property type="match status" value="1"/>
</dbReference>
<dbReference type="PROSITE" id="PS50109">
    <property type="entry name" value="HIS_KIN"/>
    <property type="match status" value="1"/>
</dbReference>
<keyword evidence="10" id="KW-1185">Reference proteome</keyword>
<feature type="domain" description="Response regulatory" evidence="8">
    <location>
        <begin position="4"/>
        <end position="123"/>
    </location>
</feature>
<evidence type="ECO:0000256" key="1">
    <source>
        <dbReference type="ARBA" id="ARBA00000085"/>
    </source>
</evidence>
<dbReference type="InterPro" id="IPR004358">
    <property type="entry name" value="Sig_transdc_His_kin-like_C"/>
</dbReference>
<dbReference type="Pfam" id="PF00072">
    <property type="entry name" value="Response_reg"/>
    <property type="match status" value="1"/>
</dbReference>
<dbReference type="EMBL" id="SRRZ01000200">
    <property type="protein sequence ID" value="NQE38293.1"/>
    <property type="molecule type" value="Genomic_DNA"/>
</dbReference>
<comment type="catalytic activity">
    <reaction evidence="1">
        <text>ATP + protein L-histidine = ADP + protein N-phospho-L-histidine.</text>
        <dbReference type="EC" id="2.7.13.3"/>
    </reaction>
</comment>
<evidence type="ECO:0000256" key="6">
    <source>
        <dbReference type="SAM" id="Coils"/>
    </source>
</evidence>
<dbReference type="Gene3D" id="3.30.565.10">
    <property type="entry name" value="Histidine kinase-like ATPase, C-terminal domain"/>
    <property type="match status" value="1"/>
</dbReference>
<dbReference type="InterPro" id="IPR005467">
    <property type="entry name" value="His_kinase_dom"/>
</dbReference>
<dbReference type="Proteomes" id="UP000702425">
    <property type="component" value="Unassembled WGS sequence"/>
</dbReference>
<dbReference type="SMART" id="SM00448">
    <property type="entry name" value="REC"/>
    <property type="match status" value="1"/>
</dbReference>